<evidence type="ECO:0000256" key="1">
    <source>
        <dbReference type="SAM" id="MobiDB-lite"/>
    </source>
</evidence>
<reference evidence="2 3" key="1">
    <citation type="journal article" date="2024" name="Nat. Commun.">
        <title>Phylogenomics reveals the evolutionary origins of lichenization in chlorophyte algae.</title>
        <authorList>
            <person name="Puginier C."/>
            <person name="Libourel C."/>
            <person name="Otte J."/>
            <person name="Skaloud P."/>
            <person name="Haon M."/>
            <person name="Grisel S."/>
            <person name="Petersen M."/>
            <person name="Berrin J.G."/>
            <person name="Delaux P.M."/>
            <person name="Dal Grande F."/>
            <person name="Keller J."/>
        </authorList>
    </citation>
    <scope>NUCLEOTIDE SEQUENCE [LARGE SCALE GENOMIC DNA]</scope>
    <source>
        <strain evidence="2 3">SAG 2145</strain>
    </source>
</reference>
<gene>
    <name evidence="2" type="ORF">WJX74_004593</name>
</gene>
<dbReference type="AlphaFoldDB" id="A0AAW1QCI8"/>
<dbReference type="EMBL" id="JALJOS010000056">
    <property type="protein sequence ID" value="KAK9818727.1"/>
    <property type="molecule type" value="Genomic_DNA"/>
</dbReference>
<feature type="compositionally biased region" description="Basic and acidic residues" evidence="1">
    <location>
        <begin position="378"/>
        <end position="389"/>
    </location>
</feature>
<dbReference type="Proteomes" id="UP001438707">
    <property type="component" value="Unassembled WGS sequence"/>
</dbReference>
<feature type="region of interest" description="Disordered" evidence="1">
    <location>
        <begin position="357"/>
        <end position="389"/>
    </location>
</feature>
<evidence type="ECO:0000313" key="2">
    <source>
        <dbReference type="EMBL" id="KAK9818727.1"/>
    </source>
</evidence>
<sequence length="389" mass="42690">MKLNLDSSAELTGFPAWHHIPAAGKTPRQKNGGAQEAFIFEPPSTPPNERRFRQSAILPGVSARHFGRTFDPVHTELTHGVKTSSKPGDTVQDALQTLPPSEILCWNQERKERIYASNQREPLGRSYVRGHKLPAGLGITQPFGVPVHAQVLSKAGQVAQAFAAAGNNCPQDPADPCHSLYITSHEAYGAGEQKDRHYNWSSPQINPAEHVFGLPRDGQDEREVNRLLAPDSQPEAQHVNVMSARQADYALANRAMLGTCRCLGVGPRDPPKDPVFGKPPRPYKEDEHVAGVMKSRLPPEQLQPGPDLGKSMHEGWRNQAPPERVFGLPGVRADLPRPAQKSIASICNYGDDPSVPQLLHPTSAAERGISEQDYLVPRSKETLRQPDLL</sequence>
<protein>
    <submittedName>
        <fullName evidence="2">Uncharacterized protein</fullName>
    </submittedName>
</protein>
<comment type="caution">
    <text evidence="2">The sequence shown here is derived from an EMBL/GenBank/DDBJ whole genome shotgun (WGS) entry which is preliminary data.</text>
</comment>
<proteinExistence type="predicted"/>
<keyword evidence="3" id="KW-1185">Reference proteome</keyword>
<accession>A0AAW1QCI8</accession>
<organism evidence="2 3">
    <name type="scientific">Apatococcus lobatus</name>
    <dbReference type="NCBI Taxonomy" id="904363"/>
    <lineage>
        <taxon>Eukaryota</taxon>
        <taxon>Viridiplantae</taxon>
        <taxon>Chlorophyta</taxon>
        <taxon>core chlorophytes</taxon>
        <taxon>Trebouxiophyceae</taxon>
        <taxon>Chlorellales</taxon>
        <taxon>Chlorellaceae</taxon>
        <taxon>Apatococcus</taxon>
    </lineage>
</organism>
<name>A0AAW1QCI8_9CHLO</name>
<evidence type="ECO:0000313" key="3">
    <source>
        <dbReference type="Proteomes" id="UP001438707"/>
    </source>
</evidence>